<reference evidence="2 3" key="1">
    <citation type="journal article" date="2022" name="bioRxiv">
        <title>Genomics of Preaxostyla Flagellates Illuminates Evolutionary Transitions and the Path Towards Mitochondrial Loss.</title>
        <authorList>
            <person name="Novak L.V.F."/>
            <person name="Treitli S.C."/>
            <person name="Pyrih J."/>
            <person name="Halakuc P."/>
            <person name="Pipaliya S.V."/>
            <person name="Vacek V."/>
            <person name="Brzon O."/>
            <person name="Soukal P."/>
            <person name="Eme L."/>
            <person name="Dacks J.B."/>
            <person name="Karnkowska A."/>
            <person name="Elias M."/>
            <person name="Hampl V."/>
        </authorList>
    </citation>
    <scope>NUCLEOTIDE SEQUENCE [LARGE SCALE GENOMIC DNA]</scope>
    <source>
        <strain evidence="2">NAU3</strain>
        <tissue evidence="2">Gut</tissue>
    </source>
</reference>
<protein>
    <submittedName>
        <fullName evidence="2">Uncharacterized protein</fullName>
    </submittedName>
</protein>
<comment type="caution">
    <text evidence="2">The sequence shown here is derived from an EMBL/GenBank/DDBJ whole genome shotgun (WGS) entry which is preliminary data.</text>
</comment>
<evidence type="ECO:0000256" key="1">
    <source>
        <dbReference type="SAM" id="MobiDB-lite"/>
    </source>
</evidence>
<dbReference type="EMBL" id="JARBJD010000134">
    <property type="protein sequence ID" value="KAK2950560.1"/>
    <property type="molecule type" value="Genomic_DNA"/>
</dbReference>
<dbReference type="Proteomes" id="UP001281761">
    <property type="component" value="Unassembled WGS sequence"/>
</dbReference>
<organism evidence="2 3">
    <name type="scientific">Blattamonas nauphoetae</name>
    <dbReference type="NCBI Taxonomy" id="2049346"/>
    <lineage>
        <taxon>Eukaryota</taxon>
        <taxon>Metamonada</taxon>
        <taxon>Preaxostyla</taxon>
        <taxon>Oxymonadida</taxon>
        <taxon>Blattamonas</taxon>
    </lineage>
</organism>
<feature type="region of interest" description="Disordered" evidence="1">
    <location>
        <begin position="262"/>
        <end position="281"/>
    </location>
</feature>
<accession>A0ABQ9XK86</accession>
<feature type="region of interest" description="Disordered" evidence="1">
    <location>
        <begin position="168"/>
        <end position="221"/>
    </location>
</feature>
<keyword evidence="3" id="KW-1185">Reference proteome</keyword>
<sequence>MTLQEPFPFFTVQFSCPAVMKWYIECILGVEARFNLGLADTPLQEDDIVVDNLFRFHINPLHSVSASGNGNESEFSVSSEIQCVSTYFVNLLDSLKQNHLILVPTINTNDIFHSIEERARGERKELSTMFLTDDVYRPAREAILAESHIHLVYLSGYSHLSDLDFPHASRSADSETPTVSFRSEAGSHSTHSQSAPQWERENLSHSSSKSAENRSKSTAIWSSGSNRTKSLQALTPNQLAPQLQGELRTEQQLSHAEVQTIRKIQQEDEMSKRSRQSQEERKIVNSLRQLSLLALEKHFPSSTFSVSQDLTVDTSRINKFELDAEKSPRRRNVEMSEWTENTPDSLKRYPLLVWYDPTASPDVTSSLVDKERVMTLSSYIVSKCEAKEVIEWKDLMEWYVCAVIGLESKASWCRDSLIFDWDDVLVDGFGTVRINVSASRLDSSPPHSPFSFSDAVTRLSQLFLDFLRQLSSSNCLPTLSDQPSRDLLIFAVIRHSIYHLVSTGHVIPSCDSSEFENIANGIIATSMNFIQNGTSYIDDLIWVPTIAFIVVHILGELGHANHHFRVVDVENDLRSKRFTEFKQLVHPVLVQVRKQFDPNVIEEATHISSWREFLQKVADGEKVENDTSFLKLSFFRPTLLSLQAKFQHLVSSADVSLGASTSSLLSSDSSPHASLDVHLDSSLRTLWSSPHVKDEILQLLTILHSILASPLPPSLPKHSPPDHFISVHNMIPTDRINPSEKFSSSLFDEADNEILVGSLIRCRSVCRVVGAEKCVVDLPAFVDRTISALGTSHTLLRTTAFSLFKYFHDKSYLIPLLPRFWNRLRSVFRDGSLEEQNALPPCSTGKVSSLQI</sequence>
<feature type="compositionally biased region" description="Polar residues" evidence="1">
    <location>
        <begin position="174"/>
        <end position="196"/>
    </location>
</feature>
<gene>
    <name evidence="2" type="ORF">BLNAU_14554</name>
</gene>
<evidence type="ECO:0000313" key="3">
    <source>
        <dbReference type="Proteomes" id="UP001281761"/>
    </source>
</evidence>
<proteinExistence type="predicted"/>
<evidence type="ECO:0000313" key="2">
    <source>
        <dbReference type="EMBL" id="KAK2950560.1"/>
    </source>
</evidence>
<name>A0ABQ9XK86_9EUKA</name>
<feature type="compositionally biased region" description="Basic and acidic residues" evidence="1">
    <location>
        <begin position="264"/>
        <end position="281"/>
    </location>
</feature>